<evidence type="ECO:0000256" key="1">
    <source>
        <dbReference type="ARBA" id="ARBA00001400"/>
    </source>
</evidence>
<comment type="function">
    <text evidence="2 9 11">Excises uracil residues from the DNA which can arise as a result of misincorporation of dUMP residues by DNA polymerase or due to deamination of cytosine.</text>
</comment>
<dbReference type="SMART" id="SM00986">
    <property type="entry name" value="UDG"/>
    <property type="match status" value="1"/>
</dbReference>
<evidence type="ECO:0000256" key="6">
    <source>
        <dbReference type="ARBA" id="ARBA00022763"/>
    </source>
</evidence>
<dbReference type="PANTHER" id="PTHR11264">
    <property type="entry name" value="URACIL-DNA GLYCOSYLASE"/>
    <property type="match status" value="1"/>
</dbReference>
<keyword evidence="9" id="KW-0963">Cytoplasm</keyword>
<dbReference type="KEGG" id="plig:NAG76_14360"/>
<dbReference type="InterPro" id="IPR036895">
    <property type="entry name" value="Uracil-DNA_glycosylase-like_sf"/>
</dbReference>
<dbReference type="Gene3D" id="3.40.470.10">
    <property type="entry name" value="Uracil-DNA glycosylase-like domain"/>
    <property type="match status" value="1"/>
</dbReference>
<dbReference type="EMBL" id="CP097899">
    <property type="protein sequence ID" value="URN93023.1"/>
    <property type="molecule type" value="Genomic_DNA"/>
</dbReference>
<feature type="domain" description="Uracil-DNA glycosylase-like" evidence="12">
    <location>
        <begin position="49"/>
        <end position="208"/>
    </location>
</feature>
<gene>
    <name evidence="9" type="primary">ung</name>
    <name evidence="13" type="ORF">NAG76_14360</name>
</gene>
<dbReference type="NCBIfam" id="NF003589">
    <property type="entry name" value="PRK05254.1-2"/>
    <property type="match status" value="1"/>
</dbReference>
<evidence type="ECO:0000256" key="7">
    <source>
        <dbReference type="ARBA" id="ARBA00022801"/>
    </source>
</evidence>
<accession>A0A9J6ZAH1</accession>
<organism evidence="13 14">
    <name type="scientific">Candidatus Pristimantibacillus lignocellulolyticus</name>
    <dbReference type="NCBI Taxonomy" id="2994561"/>
    <lineage>
        <taxon>Bacteria</taxon>
        <taxon>Bacillati</taxon>
        <taxon>Bacillota</taxon>
        <taxon>Bacilli</taxon>
        <taxon>Bacillales</taxon>
        <taxon>Paenibacillaceae</taxon>
        <taxon>Candidatus Pristimantibacillus</taxon>
    </lineage>
</organism>
<evidence type="ECO:0000256" key="10">
    <source>
        <dbReference type="PROSITE-ProRule" id="PRU10072"/>
    </source>
</evidence>
<dbReference type="PROSITE" id="PS00130">
    <property type="entry name" value="U_DNA_GLYCOSYLASE"/>
    <property type="match status" value="1"/>
</dbReference>
<dbReference type="HAMAP" id="MF_00148">
    <property type="entry name" value="UDG"/>
    <property type="match status" value="1"/>
</dbReference>
<sequence length="220" mass="25038">MQLPNNQWGKILQSEYNEPYFEQLSQFIELEYEKHIIYPPNNQLFYALQLTDYDQTKVVILGQDPYHGEGQAEGLAFSVSNDMPLPPSLRNIMKERYSDIGITDSGNGSLVEWAKQGVLLLNTVLTVRAGEANSHQQKGWELFTDAIISKLSSKEEPIIFVLWGKPAQQKKQLIAPHHIIIESVHPSPLAAYRGFWGSKPFSKINEHLNSLGHQPIDWNN</sequence>
<name>A0A9J6ZAH1_9BACL</name>
<dbReference type="NCBIfam" id="NF003592">
    <property type="entry name" value="PRK05254.1-5"/>
    <property type="match status" value="1"/>
</dbReference>
<keyword evidence="7 9" id="KW-0378">Hydrolase</keyword>
<feature type="active site" description="Proton acceptor" evidence="9 10">
    <location>
        <position position="64"/>
    </location>
</feature>
<dbReference type="SUPFAM" id="SSF52141">
    <property type="entry name" value="Uracil-DNA glycosylase-like"/>
    <property type="match status" value="1"/>
</dbReference>
<dbReference type="GO" id="GO:0004844">
    <property type="term" value="F:uracil DNA N-glycosylase activity"/>
    <property type="evidence" value="ECO:0007669"/>
    <property type="project" value="UniProtKB-UniRule"/>
</dbReference>
<evidence type="ECO:0000256" key="11">
    <source>
        <dbReference type="RuleBase" id="RU003780"/>
    </source>
</evidence>
<reference evidence="13" key="1">
    <citation type="submission" date="2022-05" db="EMBL/GenBank/DDBJ databases">
        <title>Novel bacterial taxa in a minimal lignocellulolytic consortium and its capacity to transform plastics disclosed by genome-resolved metagenomics.</title>
        <authorList>
            <person name="Rodriguez C.A.D."/>
            <person name="Diaz-Garcia L."/>
            <person name="Herrera K."/>
            <person name="Tarazona N.A."/>
            <person name="Sproer C."/>
            <person name="Overmann J."/>
            <person name="Jimenez D.J."/>
        </authorList>
    </citation>
    <scope>NUCLEOTIDE SEQUENCE</scope>
    <source>
        <strain evidence="13">MAG5</strain>
    </source>
</reference>
<dbReference type="FunFam" id="3.40.470.10:FF:000001">
    <property type="entry name" value="Uracil-DNA glycosylase"/>
    <property type="match status" value="1"/>
</dbReference>
<dbReference type="InterPro" id="IPR002043">
    <property type="entry name" value="UDG_fam1"/>
</dbReference>
<protein>
    <recommendedName>
        <fullName evidence="5 9">Uracil-DNA glycosylase</fullName>
        <shortName evidence="9">UDG</shortName>
        <ecNumber evidence="4 9">3.2.2.27</ecNumber>
    </recommendedName>
</protein>
<keyword evidence="6 9" id="KW-0227">DNA damage</keyword>
<keyword evidence="8 9" id="KW-0234">DNA repair</keyword>
<evidence type="ECO:0000256" key="9">
    <source>
        <dbReference type="HAMAP-Rule" id="MF_00148"/>
    </source>
</evidence>
<dbReference type="NCBIfam" id="NF003591">
    <property type="entry name" value="PRK05254.1-4"/>
    <property type="match status" value="1"/>
</dbReference>
<evidence type="ECO:0000313" key="13">
    <source>
        <dbReference type="EMBL" id="URN93023.1"/>
    </source>
</evidence>
<comment type="catalytic activity">
    <reaction evidence="1 9 11">
        <text>Hydrolyzes single-stranded DNA or mismatched double-stranded DNA and polynucleotides, releasing free uracil.</text>
        <dbReference type="EC" id="3.2.2.27"/>
    </reaction>
</comment>
<dbReference type="NCBIfam" id="TIGR00628">
    <property type="entry name" value="ung"/>
    <property type="match status" value="1"/>
</dbReference>
<dbReference type="CDD" id="cd10027">
    <property type="entry name" value="UDG-F1-like"/>
    <property type="match status" value="1"/>
</dbReference>
<comment type="similarity">
    <text evidence="3 9 11">Belongs to the uracil-DNA glycosylase (UDG) superfamily. UNG family.</text>
</comment>
<dbReference type="GO" id="GO:0097510">
    <property type="term" value="P:base-excision repair, AP site formation via deaminated base removal"/>
    <property type="evidence" value="ECO:0007669"/>
    <property type="project" value="TreeGrafter"/>
</dbReference>
<dbReference type="NCBIfam" id="NF003588">
    <property type="entry name" value="PRK05254.1-1"/>
    <property type="match status" value="1"/>
</dbReference>
<dbReference type="EC" id="3.2.2.27" evidence="4 9"/>
<comment type="subcellular location">
    <subcellularLocation>
        <location evidence="9">Cytoplasm</location>
    </subcellularLocation>
</comment>
<dbReference type="PANTHER" id="PTHR11264:SF0">
    <property type="entry name" value="URACIL-DNA GLYCOSYLASE"/>
    <property type="match status" value="1"/>
</dbReference>
<dbReference type="InterPro" id="IPR018085">
    <property type="entry name" value="Ura-DNA_Glyclase_AS"/>
</dbReference>
<dbReference type="AlphaFoldDB" id="A0A9J6ZAH1"/>
<dbReference type="Proteomes" id="UP001056756">
    <property type="component" value="Chromosome"/>
</dbReference>
<evidence type="ECO:0000256" key="4">
    <source>
        <dbReference type="ARBA" id="ARBA00012030"/>
    </source>
</evidence>
<evidence type="ECO:0000256" key="3">
    <source>
        <dbReference type="ARBA" id="ARBA00008184"/>
    </source>
</evidence>
<dbReference type="Pfam" id="PF03167">
    <property type="entry name" value="UDG"/>
    <property type="match status" value="1"/>
</dbReference>
<evidence type="ECO:0000256" key="2">
    <source>
        <dbReference type="ARBA" id="ARBA00002631"/>
    </source>
</evidence>
<proteinExistence type="inferred from homology"/>
<evidence type="ECO:0000313" key="14">
    <source>
        <dbReference type="Proteomes" id="UP001056756"/>
    </source>
</evidence>
<evidence type="ECO:0000256" key="5">
    <source>
        <dbReference type="ARBA" id="ARBA00018429"/>
    </source>
</evidence>
<dbReference type="GO" id="GO:0005737">
    <property type="term" value="C:cytoplasm"/>
    <property type="evidence" value="ECO:0007669"/>
    <property type="project" value="UniProtKB-SubCell"/>
</dbReference>
<keyword evidence="13" id="KW-0326">Glycosidase</keyword>
<dbReference type="InterPro" id="IPR005122">
    <property type="entry name" value="Uracil-DNA_glycosylase-like"/>
</dbReference>
<dbReference type="SMART" id="SM00987">
    <property type="entry name" value="UreE_C"/>
    <property type="match status" value="1"/>
</dbReference>
<evidence type="ECO:0000256" key="8">
    <source>
        <dbReference type="ARBA" id="ARBA00023204"/>
    </source>
</evidence>
<evidence type="ECO:0000259" key="12">
    <source>
        <dbReference type="SMART" id="SM00986"/>
    </source>
</evidence>